<gene>
    <name evidence="5" type="ORF">OKA05_15055</name>
</gene>
<evidence type="ECO:0000313" key="5">
    <source>
        <dbReference type="EMBL" id="MCW1923885.1"/>
    </source>
</evidence>
<feature type="chain" id="PRO_5046940312" evidence="1">
    <location>
        <begin position="23"/>
        <end position="776"/>
    </location>
</feature>
<dbReference type="RefSeq" id="WP_264487992.1">
    <property type="nucleotide sequence ID" value="NZ_JAPDDT010000006.1"/>
</dbReference>
<dbReference type="SUPFAM" id="SSF48208">
    <property type="entry name" value="Six-hairpin glycosidases"/>
    <property type="match status" value="1"/>
</dbReference>
<keyword evidence="1" id="KW-0732">Signal</keyword>
<organism evidence="5 6">
    <name type="scientific">Luteolibacter arcticus</name>
    <dbReference type="NCBI Taxonomy" id="1581411"/>
    <lineage>
        <taxon>Bacteria</taxon>
        <taxon>Pseudomonadati</taxon>
        <taxon>Verrucomicrobiota</taxon>
        <taxon>Verrucomicrobiia</taxon>
        <taxon>Verrucomicrobiales</taxon>
        <taxon>Verrucomicrobiaceae</taxon>
        <taxon>Luteolibacter</taxon>
    </lineage>
</organism>
<proteinExistence type="predicted"/>
<dbReference type="InterPro" id="IPR027414">
    <property type="entry name" value="GH95_N_dom"/>
</dbReference>
<feature type="domain" description="Alpha fucosidase A-like C-terminal" evidence="3">
    <location>
        <begin position="711"/>
        <end position="770"/>
    </location>
</feature>
<feature type="domain" description="Glycosyl hydrolase family 95 N-terminal" evidence="2">
    <location>
        <begin position="26"/>
        <end position="268"/>
    </location>
</feature>
<dbReference type="EMBL" id="JAPDDT010000006">
    <property type="protein sequence ID" value="MCW1923885.1"/>
    <property type="molecule type" value="Genomic_DNA"/>
</dbReference>
<comment type="caution">
    <text evidence="5">The sequence shown here is derived from an EMBL/GenBank/DDBJ whole genome shotgun (WGS) entry which is preliminary data.</text>
</comment>
<dbReference type="Pfam" id="PF21307">
    <property type="entry name" value="Glyco_hydro_95_C"/>
    <property type="match status" value="1"/>
</dbReference>
<evidence type="ECO:0000259" key="2">
    <source>
        <dbReference type="Pfam" id="PF14498"/>
    </source>
</evidence>
<dbReference type="Gene3D" id="2.70.98.50">
    <property type="entry name" value="putative glycoside hydrolase family protein from bacillus halodurans"/>
    <property type="match status" value="1"/>
</dbReference>
<dbReference type="Pfam" id="PF22124">
    <property type="entry name" value="Glyco_hydro_95_cat"/>
    <property type="match status" value="1"/>
</dbReference>
<evidence type="ECO:0000256" key="1">
    <source>
        <dbReference type="SAM" id="SignalP"/>
    </source>
</evidence>
<evidence type="ECO:0000259" key="3">
    <source>
        <dbReference type="Pfam" id="PF21307"/>
    </source>
</evidence>
<feature type="signal peptide" evidence="1">
    <location>
        <begin position="1"/>
        <end position="22"/>
    </location>
</feature>
<dbReference type="InterPro" id="IPR049053">
    <property type="entry name" value="AFCA-like_C"/>
</dbReference>
<name>A0ABT3GK74_9BACT</name>
<dbReference type="PANTHER" id="PTHR31084:SF0">
    <property type="entry name" value="ALPHA-L-FUCOSIDASE 2"/>
    <property type="match status" value="1"/>
</dbReference>
<keyword evidence="5" id="KW-0378">Hydrolase</keyword>
<dbReference type="PANTHER" id="PTHR31084">
    <property type="entry name" value="ALPHA-L-FUCOSIDASE 2"/>
    <property type="match status" value="1"/>
</dbReference>
<protein>
    <submittedName>
        <fullName evidence="5">Glycoside hydrolase family 95 protein</fullName>
    </submittedName>
</protein>
<feature type="domain" description="Glycosyl hydrolase family 95 catalytic" evidence="4">
    <location>
        <begin position="298"/>
        <end position="698"/>
    </location>
</feature>
<reference evidence="5 6" key="1">
    <citation type="submission" date="2022-10" db="EMBL/GenBank/DDBJ databases">
        <title>Luteolibacter arcticus strain CCTCC AB 2014275, whole genome shotgun sequencing project.</title>
        <authorList>
            <person name="Zhao G."/>
            <person name="Shen L."/>
        </authorList>
    </citation>
    <scope>NUCLEOTIDE SEQUENCE [LARGE SCALE GENOMIC DNA]</scope>
    <source>
        <strain evidence="5 6">CCTCC AB 2014275</strain>
    </source>
</reference>
<keyword evidence="6" id="KW-1185">Reference proteome</keyword>
<dbReference type="Proteomes" id="UP001320876">
    <property type="component" value="Unassembled WGS sequence"/>
</dbReference>
<dbReference type="InterPro" id="IPR054363">
    <property type="entry name" value="GH95_cat"/>
</dbReference>
<dbReference type="InterPro" id="IPR008928">
    <property type="entry name" value="6-hairpin_glycosidase_sf"/>
</dbReference>
<dbReference type="InterPro" id="IPR013780">
    <property type="entry name" value="Glyco_hydro_b"/>
</dbReference>
<dbReference type="PIRSF" id="PIRSF007663">
    <property type="entry name" value="UCP007663"/>
    <property type="match status" value="1"/>
</dbReference>
<accession>A0ABT3GK74</accession>
<evidence type="ECO:0000313" key="6">
    <source>
        <dbReference type="Proteomes" id="UP001320876"/>
    </source>
</evidence>
<evidence type="ECO:0000259" key="4">
    <source>
        <dbReference type="Pfam" id="PF22124"/>
    </source>
</evidence>
<dbReference type="GO" id="GO:0016787">
    <property type="term" value="F:hydrolase activity"/>
    <property type="evidence" value="ECO:0007669"/>
    <property type="project" value="UniProtKB-KW"/>
</dbReference>
<sequence>MKLKFAVVSLVACLTLADSATAADQLWYDKPATTWMTEALPIGNGRIGAMFFGGVEKERIQFNEESMWTGKPFASTHVNDPKLADEALEMMRKGDIAGFNKVGSQIAATSRGGPGYVDPRKYFGAYQAFGDVRLEMKHPEGEATNYRRHLDLSDATGNVRYTVGGVTYQREYFSSFPDRSVVMRLTADKPGQVGFLANLTTPHKKATTRVDSDRLILAGVIANNGLAFEAQLAVRAKGGQVMQAGNALEVTGADEVELILTAATDYKSATAGIYSQHTGEKPEIVCNRDLQAALKKPFAELRRAHVADYQALNKRCALELKGTQDLSQVPTDERLKRAATAPDPELEALIFQYGRYLLISSSRPGTLPANLQGIWNESNSPMWDCDWHTDINVEMNYWPAEVTGLSECHLPLFDLMESLQQTGEGVAKRVFNARGWFAPIYTNPWAYSDNRWNWRGAAGWLSQHAWEHYLYTGDLKFLQETGYPLMKGAALCLFDGLVELDGKLLTGIAESPENTYPGGRYDFGVACDMQIASELFANCIKASKILGTDLDLAKQFADARARLAPPKIGRHGQLQEWNRDVDRAKDGHRHTSHLWAVFPGSEITPQETPKLAEAAEVSLLGRGKAANGWAFPWRSLIYSRLRKNDQAYEWLKAGLGYTRTTGVVYNRGGGMYPNLLGACPPFQIDSNFGSTAAIAEMLLQSHRKDSNGAPLIELLPALPKAWPAGKVIGLRARGGVVVDIEWKDGKVAAYRLSAKHPKPVTLVTNGETKIVTPNSL</sequence>
<dbReference type="InterPro" id="IPR016518">
    <property type="entry name" value="Alpha-L-fucosidase"/>
</dbReference>
<dbReference type="Pfam" id="PF14498">
    <property type="entry name" value="Glyco_hyd_65N_2"/>
    <property type="match status" value="1"/>
</dbReference>
<dbReference type="Gene3D" id="2.60.40.1180">
    <property type="entry name" value="Golgi alpha-mannosidase II"/>
    <property type="match status" value="1"/>
</dbReference>